<organism evidence="1 2">
    <name type="scientific">Onchocerca volvulus</name>
    <dbReference type="NCBI Taxonomy" id="6282"/>
    <lineage>
        <taxon>Eukaryota</taxon>
        <taxon>Metazoa</taxon>
        <taxon>Ecdysozoa</taxon>
        <taxon>Nematoda</taxon>
        <taxon>Chromadorea</taxon>
        <taxon>Rhabditida</taxon>
        <taxon>Spirurina</taxon>
        <taxon>Spiruromorpha</taxon>
        <taxon>Filarioidea</taxon>
        <taxon>Onchocercidae</taxon>
        <taxon>Onchocerca</taxon>
    </lineage>
</organism>
<dbReference type="EMBL" id="CMVM020000023">
    <property type="status" value="NOT_ANNOTATED_CDS"/>
    <property type="molecule type" value="Genomic_DNA"/>
</dbReference>
<name>A0A8R1TZD7_ONCVO</name>
<reference evidence="2" key="1">
    <citation type="submission" date="2013-10" db="EMBL/GenBank/DDBJ databases">
        <title>Genome sequencing of Onchocerca volvulus.</title>
        <authorList>
            <person name="Cotton J."/>
            <person name="Tsai J."/>
            <person name="Stanley E."/>
            <person name="Tracey A."/>
            <person name="Holroyd N."/>
            <person name="Lustigman S."/>
            <person name="Berriman M."/>
        </authorList>
    </citation>
    <scope>NUCLEOTIDE SEQUENCE</scope>
</reference>
<proteinExistence type="predicted"/>
<dbReference type="AlphaFoldDB" id="A0A8R1TZD7"/>
<dbReference type="Proteomes" id="UP000024404">
    <property type="component" value="Unassembled WGS sequence"/>
</dbReference>
<keyword evidence="2" id="KW-1185">Reference proteome</keyword>
<evidence type="ECO:0000313" key="1">
    <source>
        <dbReference type="EnsemblMetazoa" id="OVOC861.1"/>
    </source>
</evidence>
<protein>
    <submittedName>
        <fullName evidence="1">Uncharacterized protein</fullName>
    </submittedName>
</protein>
<accession>A0A8R1TZD7</accession>
<evidence type="ECO:0000313" key="2">
    <source>
        <dbReference type="Proteomes" id="UP000024404"/>
    </source>
</evidence>
<sequence length="61" mass="7228">MQREIDVHRTFTPNITLFSFKFCISSKLNYFCENAREGGEGRNRRNSKAMKTFLLAQRRVI</sequence>
<dbReference type="EnsemblMetazoa" id="OVOC861.1">
    <property type="protein sequence ID" value="OVOC861.1"/>
    <property type="gene ID" value="WBGene00237670"/>
</dbReference>
<reference evidence="1" key="2">
    <citation type="submission" date="2022-06" db="UniProtKB">
        <authorList>
            <consortium name="EnsemblMetazoa"/>
        </authorList>
    </citation>
    <scope>IDENTIFICATION</scope>
</reference>